<keyword evidence="5 12" id="KW-0808">Transferase</keyword>
<dbReference type="PANTHER" id="PTHR48438:SF1">
    <property type="entry name" value="ALPHA-(1,3)-FUCOSYLTRANSFERASE C-RELATED"/>
    <property type="match status" value="1"/>
</dbReference>
<dbReference type="InterPro" id="IPR055270">
    <property type="entry name" value="Glyco_tran_10_C"/>
</dbReference>
<keyword evidence="6 12" id="KW-0812">Transmembrane</keyword>
<dbReference type="InterPro" id="IPR038577">
    <property type="entry name" value="GT10-like_C_sf"/>
</dbReference>
<evidence type="ECO:0000256" key="3">
    <source>
        <dbReference type="ARBA" id="ARBA00008919"/>
    </source>
</evidence>
<dbReference type="PANTHER" id="PTHR48438">
    <property type="entry name" value="ALPHA-(1,3)-FUCOSYLTRANSFERASE C-RELATED"/>
    <property type="match status" value="1"/>
</dbReference>
<dbReference type="EMBL" id="JTDY01005919">
    <property type="protein sequence ID" value="KOB66482.1"/>
    <property type="molecule type" value="Genomic_DNA"/>
</dbReference>
<evidence type="ECO:0000256" key="9">
    <source>
        <dbReference type="ARBA" id="ARBA00023034"/>
    </source>
</evidence>
<keyword evidence="4 12" id="KW-0328">Glycosyltransferase</keyword>
<keyword evidence="8 12" id="KW-1133">Transmembrane helix</keyword>
<name>A0A0L7KT82_OPEBR</name>
<evidence type="ECO:0000256" key="6">
    <source>
        <dbReference type="ARBA" id="ARBA00022692"/>
    </source>
</evidence>
<comment type="caution">
    <text evidence="15">The sequence shown here is derived from an EMBL/GenBank/DDBJ whole genome shotgun (WGS) entry which is preliminary data.</text>
</comment>
<dbReference type="EC" id="2.4.1.-" evidence="12"/>
<dbReference type="InterPro" id="IPR031481">
    <property type="entry name" value="Glyco_tran_10_N"/>
</dbReference>
<evidence type="ECO:0000256" key="7">
    <source>
        <dbReference type="ARBA" id="ARBA00022968"/>
    </source>
</evidence>
<dbReference type="Gene3D" id="3.40.50.11660">
    <property type="entry name" value="Glycosyl transferase family 10, C-terminal domain"/>
    <property type="match status" value="1"/>
</dbReference>
<gene>
    <name evidence="15" type="ORF">OBRU01_21171</name>
</gene>
<dbReference type="Pfam" id="PF17039">
    <property type="entry name" value="Glyco_tran_10_N"/>
    <property type="match status" value="1"/>
</dbReference>
<dbReference type="AlphaFoldDB" id="A0A0L7KT82"/>
<keyword evidence="10 12" id="KW-0472">Membrane</keyword>
<accession>A0A0L7KT82</accession>
<feature type="domain" description="Fucosyltransferase N-terminal" evidence="14">
    <location>
        <begin position="90"/>
        <end position="202"/>
    </location>
</feature>
<evidence type="ECO:0000256" key="8">
    <source>
        <dbReference type="ARBA" id="ARBA00022989"/>
    </source>
</evidence>
<keyword evidence="16" id="KW-1185">Reference proteome</keyword>
<keyword evidence="7" id="KW-0735">Signal-anchor</keyword>
<evidence type="ECO:0000256" key="11">
    <source>
        <dbReference type="ARBA" id="ARBA00023180"/>
    </source>
</evidence>
<protein>
    <recommendedName>
        <fullName evidence="12">Fucosyltransferase</fullName>
        <ecNumber evidence="12">2.4.1.-</ecNumber>
    </recommendedName>
</protein>
<comment type="similarity">
    <text evidence="3 12">Belongs to the glycosyltransferase 10 family.</text>
</comment>
<evidence type="ECO:0000256" key="4">
    <source>
        <dbReference type="ARBA" id="ARBA00022676"/>
    </source>
</evidence>
<feature type="domain" description="Fucosyltransferase C-terminal" evidence="13">
    <location>
        <begin position="237"/>
        <end position="407"/>
    </location>
</feature>
<evidence type="ECO:0000259" key="13">
    <source>
        <dbReference type="Pfam" id="PF00852"/>
    </source>
</evidence>
<comment type="pathway">
    <text evidence="2">Protein modification; protein glycosylation.</text>
</comment>
<dbReference type="SUPFAM" id="SSF53756">
    <property type="entry name" value="UDP-Glycosyltransferase/glycogen phosphorylase"/>
    <property type="match status" value="1"/>
</dbReference>
<evidence type="ECO:0000256" key="5">
    <source>
        <dbReference type="ARBA" id="ARBA00022679"/>
    </source>
</evidence>
<evidence type="ECO:0000256" key="2">
    <source>
        <dbReference type="ARBA" id="ARBA00004922"/>
    </source>
</evidence>
<dbReference type="InterPro" id="IPR001503">
    <property type="entry name" value="Glyco_trans_10"/>
</dbReference>
<evidence type="ECO:0000256" key="1">
    <source>
        <dbReference type="ARBA" id="ARBA00004447"/>
    </source>
</evidence>
<organism evidence="15 16">
    <name type="scientific">Operophtera brumata</name>
    <name type="common">Winter moth</name>
    <name type="synonym">Phalaena brumata</name>
    <dbReference type="NCBI Taxonomy" id="104452"/>
    <lineage>
        <taxon>Eukaryota</taxon>
        <taxon>Metazoa</taxon>
        <taxon>Ecdysozoa</taxon>
        <taxon>Arthropoda</taxon>
        <taxon>Hexapoda</taxon>
        <taxon>Insecta</taxon>
        <taxon>Pterygota</taxon>
        <taxon>Neoptera</taxon>
        <taxon>Endopterygota</taxon>
        <taxon>Lepidoptera</taxon>
        <taxon>Glossata</taxon>
        <taxon>Ditrysia</taxon>
        <taxon>Geometroidea</taxon>
        <taxon>Geometridae</taxon>
        <taxon>Larentiinae</taxon>
        <taxon>Operophtera</taxon>
    </lineage>
</organism>
<comment type="subcellular location">
    <subcellularLocation>
        <location evidence="1 12">Golgi apparatus</location>
        <location evidence="1 12">Golgi stack membrane</location>
        <topology evidence="1 12">Single-pass type II membrane protein</topology>
    </subcellularLocation>
</comment>
<feature type="transmembrane region" description="Helical" evidence="12">
    <location>
        <begin position="33"/>
        <end position="52"/>
    </location>
</feature>
<dbReference type="GO" id="GO:0008417">
    <property type="term" value="F:fucosyltransferase activity"/>
    <property type="evidence" value="ECO:0007669"/>
    <property type="project" value="InterPro"/>
</dbReference>
<reference evidence="15 16" key="1">
    <citation type="journal article" date="2015" name="Genome Biol. Evol.">
        <title>The genome of winter moth (Operophtera brumata) provides a genomic perspective on sexual dimorphism and phenology.</title>
        <authorList>
            <person name="Derks M.F."/>
            <person name="Smit S."/>
            <person name="Salis L."/>
            <person name="Schijlen E."/>
            <person name="Bossers A."/>
            <person name="Mateman C."/>
            <person name="Pijl A.S."/>
            <person name="de Ridder D."/>
            <person name="Groenen M.A."/>
            <person name="Visser M.E."/>
            <person name="Megens H.J."/>
        </authorList>
    </citation>
    <scope>NUCLEOTIDE SEQUENCE [LARGE SCALE GENOMIC DNA]</scope>
    <source>
        <strain evidence="15">WM2013NL</strain>
        <tissue evidence="15">Head and thorax</tissue>
    </source>
</reference>
<proteinExistence type="inferred from homology"/>
<dbReference type="OrthoDB" id="427096at2759"/>
<sequence length="434" mass="51030">MCGTHDSRLLPQSAYHTNCFYNRFLKRILYRQLTRGIFLVTCICLTAALAWFKLDTVPDQPDGISWLGQEDDTRITRSKGKTNRFSTYFKYILLWNTPDYAPFSFYGQGQRVFLKNNCAAINCYVTTERKFFGADTTEFDAIAFNGRLLYSNDLPKHRTMYQKFIYINMESAENYPVCNSIFDGYFNWTSTYKLNSDIPTPYLMVKNNTGQVIGPQANIGWSKDFPEINEEYSRKLMKKSKAAAWFVSNCLTRSRREDLVKRLQKALAFYGLTVDVYGRCGPLKSPRQQNKVCNARLERDYFFYLSLENSFAEDYVTEKLLTALQHDIVPIVYGGANYERFLPPGSYIDARKYNAADLAALMDWLMRTPKMYQQFFRWKSQLTYSDPSLVENVCKLCKALNDQEKFQEKSVYDKFRMWWNPNYHNRCRYFIEGY</sequence>
<evidence type="ECO:0000313" key="15">
    <source>
        <dbReference type="EMBL" id="KOB66482.1"/>
    </source>
</evidence>
<keyword evidence="9 12" id="KW-0333">Golgi apparatus</keyword>
<dbReference type="GO" id="GO:0032580">
    <property type="term" value="C:Golgi cisterna membrane"/>
    <property type="evidence" value="ECO:0007669"/>
    <property type="project" value="UniProtKB-SubCell"/>
</dbReference>
<dbReference type="Proteomes" id="UP000037510">
    <property type="component" value="Unassembled WGS sequence"/>
</dbReference>
<evidence type="ECO:0000259" key="14">
    <source>
        <dbReference type="Pfam" id="PF17039"/>
    </source>
</evidence>
<evidence type="ECO:0000256" key="12">
    <source>
        <dbReference type="RuleBase" id="RU003832"/>
    </source>
</evidence>
<dbReference type="STRING" id="104452.A0A0L7KT82"/>
<evidence type="ECO:0000313" key="16">
    <source>
        <dbReference type="Proteomes" id="UP000037510"/>
    </source>
</evidence>
<dbReference type="Pfam" id="PF00852">
    <property type="entry name" value="Glyco_transf_10"/>
    <property type="match status" value="1"/>
</dbReference>
<keyword evidence="11" id="KW-0325">Glycoprotein</keyword>
<dbReference type="UniPathway" id="UPA00378"/>
<evidence type="ECO:0000256" key="10">
    <source>
        <dbReference type="ARBA" id="ARBA00023136"/>
    </source>
</evidence>